<dbReference type="EMBL" id="VSSQ01105527">
    <property type="protein sequence ID" value="MPN45538.1"/>
    <property type="molecule type" value="Genomic_DNA"/>
</dbReference>
<dbReference type="AlphaFoldDB" id="A0A645I2R2"/>
<comment type="caution">
    <text evidence="1">The sequence shown here is derived from an EMBL/GenBank/DDBJ whole genome shotgun (WGS) entry which is preliminary data.</text>
</comment>
<proteinExistence type="predicted"/>
<accession>A0A645I2R2</accession>
<evidence type="ECO:0000313" key="1">
    <source>
        <dbReference type="EMBL" id="MPN45538.1"/>
    </source>
</evidence>
<organism evidence="1">
    <name type="scientific">bioreactor metagenome</name>
    <dbReference type="NCBI Taxonomy" id="1076179"/>
    <lineage>
        <taxon>unclassified sequences</taxon>
        <taxon>metagenomes</taxon>
        <taxon>ecological metagenomes</taxon>
    </lineage>
</organism>
<protein>
    <submittedName>
        <fullName evidence="1">Uncharacterized protein</fullName>
    </submittedName>
</protein>
<gene>
    <name evidence="1" type="ORF">SDC9_193105</name>
</gene>
<reference evidence="1" key="1">
    <citation type="submission" date="2019-08" db="EMBL/GenBank/DDBJ databases">
        <authorList>
            <person name="Kucharzyk K."/>
            <person name="Murdoch R.W."/>
            <person name="Higgins S."/>
            <person name="Loffler F."/>
        </authorList>
    </citation>
    <scope>NUCLEOTIDE SEQUENCE</scope>
</reference>
<sequence>MQRHNLCVFLIIQHFVVGQGNRLLDQAVNRQHVSIYVYILRTFDRIFPKIGQRRQILSVVFGHFDFGQFFQINLTGVVIIGCSATKKQQTQQQKQVVFGNATGIAALYCEFPHFFHQKAFFPKPIRLKTTCLPFPRLRFPFPMLPHAWPFQVAEAPNAVEITDDQACNRYWKP</sequence>
<name>A0A645I2R2_9ZZZZ</name>